<feature type="transmembrane region" description="Helical" evidence="1">
    <location>
        <begin position="69"/>
        <end position="86"/>
    </location>
</feature>
<evidence type="ECO:0000256" key="1">
    <source>
        <dbReference type="SAM" id="Phobius"/>
    </source>
</evidence>
<keyword evidence="1" id="KW-0472">Membrane</keyword>
<keyword evidence="3" id="KW-1185">Reference proteome</keyword>
<feature type="transmembrane region" description="Helical" evidence="1">
    <location>
        <begin position="168"/>
        <end position="186"/>
    </location>
</feature>
<dbReference type="Proteomes" id="UP001268819">
    <property type="component" value="Unassembled WGS sequence"/>
</dbReference>
<sequence length="202" mass="21790">MTGGFGIAGVLFLLYPVVRPYSDETTVEGLRVMGTGAWVVAHLFAVGAFLLVGLALLVGRDPAARWSRAAVATAVGVVPTSAYYGAETFGLHAVGRWAAREPDPRWLEVVDAIRFQPAAIALFAVGLTALAVGGVLTAVERRTWTALPYALGFVLFLPQFFTPPPVRIAHGALLLVGCWLLARDAWRGRTPGRSPRPRWTRR</sequence>
<evidence type="ECO:0000313" key="3">
    <source>
        <dbReference type="Proteomes" id="UP001268819"/>
    </source>
</evidence>
<comment type="caution">
    <text evidence="2">The sequence shown here is derived from an EMBL/GenBank/DDBJ whole genome shotgun (WGS) entry which is preliminary data.</text>
</comment>
<keyword evidence="1" id="KW-1133">Transmembrane helix</keyword>
<feature type="transmembrane region" description="Helical" evidence="1">
    <location>
        <begin position="118"/>
        <end position="139"/>
    </location>
</feature>
<evidence type="ECO:0000313" key="2">
    <source>
        <dbReference type="EMBL" id="MDR6591970.1"/>
    </source>
</evidence>
<organism evidence="2 3">
    <name type="scientific">Saccharothrix longispora</name>
    <dbReference type="NCBI Taxonomy" id="33920"/>
    <lineage>
        <taxon>Bacteria</taxon>
        <taxon>Bacillati</taxon>
        <taxon>Actinomycetota</taxon>
        <taxon>Actinomycetes</taxon>
        <taxon>Pseudonocardiales</taxon>
        <taxon>Pseudonocardiaceae</taxon>
        <taxon>Saccharothrix</taxon>
    </lineage>
</organism>
<dbReference type="RefSeq" id="WP_310302926.1">
    <property type="nucleotide sequence ID" value="NZ_BAAAXB010000001.1"/>
</dbReference>
<proteinExistence type="predicted"/>
<gene>
    <name evidence="2" type="ORF">J2S66_000354</name>
</gene>
<reference evidence="2 3" key="1">
    <citation type="submission" date="2023-07" db="EMBL/GenBank/DDBJ databases">
        <title>Sequencing the genomes of 1000 actinobacteria strains.</title>
        <authorList>
            <person name="Klenk H.-P."/>
        </authorList>
    </citation>
    <scope>NUCLEOTIDE SEQUENCE [LARGE SCALE GENOMIC DNA]</scope>
    <source>
        <strain evidence="2 3">DSM 43749</strain>
    </source>
</reference>
<name>A0ABU1PMS7_9PSEU</name>
<protein>
    <submittedName>
        <fullName evidence="2">Uncharacterized protein</fullName>
    </submittedName>
</protein>
<accession>A0ABU1PMS7</accession>
<feature type="transmembrane region" description="Helical" evidence="1">
    <location>
        <begin position="36"/>
        <end position="57"/>
    </location>
</feature>
<feature type="transmembrane region" description="Helical" evidence="1">
    <location>
        <begin position="146"/>
        <end position="162"/>
    </location>
</feature>
<dbReference type="EMBL" id="JAVDSG010000001">
    <property type="protein sequence ID" value="MDR6591970.1"/>
    <property type="molecule type" value="Genomic_DNA"/>
</dbReference>
<keyword evidence="1" id="KW-0812">Transmembrane</keyword>